<evidence type="ECO:0000313" key="14">
    <source>
        <dbReference type="EMBL" id="NMP29957.1"/>
    </source>
</evidence>
<organism evidence="14 15">
    <name type="scientific">Thalassotalea algicola</name>
    <dbReference type="NCBI Taxonomy" id="2716224"/>
    <lineage>
        <taxon>Bacteria</taxon>
        <taxon>Pseudomonadati</taxon>
        <taxon>Pseudomonadota</taxon>
        <taxon>Gammaproteobacteria</taxon>
        <taxon>Alteromonadales</taxon>
        <taxon>Colwelliaceae</taxon>
        <taxon>Thalassotalea</taxon>
    </lineage>
</organism>
<evidence type="ECO:0000259" key="13">
    <source>
        <dbReference type="PROSITE" id="PS50926"/>
    </source>
</evidence>
<dbReference type="Gene3D" id="2.40.50.140">
    <property type="entry name" value="Nucleic acid-binding proteins"/>
    <property type="match status" value="1"/>
</dbReference>
<keyword evidence="8 11" id="KW-0411">Iron-sulfur</keyword>
<evidence type="ECO:0000256" key="9">
    <source>
        <dbReference type="ARBA" id="ARBA00052756"/>
    </source>
</evidence>
<dbReference type="EMBL" id="JABBXH010000001">
    <property type="protein sequence ID" value="NMP29957.1"/>
    <property type="molecule type" value="Genomic_DNA"/>
</dbReference>
<dbReference type="GO" id="GO:0070041">
    <property type="term" value="F:rRNA (uridine-C5-)-methyltransferase activity"/>
    <property type="evidence" value="ECO:0007669"/>
    <property type="project" value="UniProtKB-UniRule"/>
</dbReference>
<dbReference type="SUPFAM" id="SSF50249">
    <property type="entry name" value="Nucleic acid-binding proteins"/>
    <property type="match status" value="1"/>
</dbReference>
<dbReference type="GO" id="GO:0051539">
    <property type="term" value="F:4 iron, 4 sulfur cluster binding"/>
    <property type="evidence" value="ECO:0007669"/>
    <property type="project" value="UniProtKB-KW"/>
</dbReference>
<evidence type="ECO:0000256" key="2">
    <source>
        <dbReference type="ARBA" id="ARBA00022552"/>
    </source>
</evidence>
<protein>
    <recommendedName>
        <fullName evidence="11">23S rRNA (uracil(1939)-C(5))-methyltransferase RlmD</fullName>
        <ecNumber evidence="11">2.1.1.190</ecNumber>
    </recommendedName>
    <alternativeName>
        <fullName evidence="11">23S rRNA(m5U1939)-methyltransferase</fullName>
    </alternativeName>
</protein>
<dbReference type="Proteomes" id="UP000568664">
    <property type="component" value="Unassembled WGS sequence"/>
</dbReference>
<dbReference type="Gene3D" id="3.40.50.150">
    <property type="entry name" value="Vaccinia Virus protein VP39"/>
    <property type="match status" value="1"/>
</dbReference>
<dbReference type="HAMAP" id="MF_01010">
    <property type="entry name" value="23SrRNA_methyltr_RlmD"/>
    <property type="match status" value="1"/>
</dbReference>
<dbReference type="GO" id="GO:0070475">
    <property type="term" value="P:rRNA base methylation"/>
    <property type="evidence" value="ECO:0007669"/>
    <property type="project" value="TreeGrafter"/>
</dbReference>
<gene>
    <name evidence="11 14" type="primary">rlmD</name>
    <name evidence="14" type="ORF">HII17_00160</name>
</gene>
<dbReference type="InterPro" id="IPR012340">
    <property type="entry name" value="NA-bd_OB-fold"/>
</dbReference>
<dbReference type="FunFam" id="2.40.50.140:FF:000097">
    <property type="entry name" value="23S rRNA (uracil(1939)-C(5))-methyltransferase RlmD"/>
    <property type="match status" value="1"/>
</dbReference>
<comment type="similarity">
    <text evidence="11">Belongs to the class I-like SAM-binding methyltransferase superfamily. RNA M5U methyltransferase family. RlmD subfamily.</text>
</comment>
<evidence type="ECO:0000256" key="1">
    <source>
        <dbReference type="ARBA" id="ARBA00022485"/>
    </source>
</evidence>
<dbReference type="NCBIfam" id="TIGR00479">
    <property type="entry name" value="rumA"/>
    <property type="match status" value="1"/>
</dbReference>
<reference evidence="14 15" key="1">
    <citation type="submission" date="2020-04" db="EMBL/GenBank/DDBJ databases">
        <title>Thalassotalea sp. M1531, isolated from the surface of marine red alga.</title>
        <authorList>
            <person name="Pang L."/>
            <person name="Lu D.-C."/>
        </authorList>
    </citation>
    <scope>NUCLEOTIDE SEQUENCE [LARGE SCALE GENOMIC DNA]</scope>
    <source>
        <strain evidence="14 15">M1531</strain>
    </source>
</reference>
<feature type="binding site" evidence="11">
    <location>
        <position position="87"/>
    </location>
    <ligand>
        <name>[4Fe-4S] cluster</name>
        <dbReference type="ChEBI" id="CHEBI:49883"/>
    </ligand>
</feature>
<keyword evidence="7 11" id="KW-0408">Iron</keyword>
<dbReference type="GO" id="GO:0005506">
    <property type="term" value="F:iron ion binding"/>
    <property type="evidence" value="ECO:0007669"/>
    <property type="project" value="UniProtKB-UniRule"/>
</dbReference>
<feature type="binding site" evidence="11">
    <location>
        <position position="310"/>
    </location>
    <ligand>
        <name>S-adenosyl-L-methionine</name>
        <dbReference type="ChEBI" id="CHEBI:59789"/>
    </ligand>
</feature>
<evidence type="ECO:0000256" key="10">
    <source>
        <dbReference type="ARBA" id="ARBA00059995"/>
    </source>
</evidence>
<accession>A0A7Y0Q5Q1</accession>
<feature type="binding site" evidence="11 12">
    <location>
        <position position="374"/>
    </location>
    <ligand>
        <name>S-adenosyl-L-methionine</name>
        <dbReference type="ChEBI" id="CHEBI:59789"/>
    </ligand>
</feature>
<feature type="binding site" evidence="11">
    <location>
        <position position="173"/>
    </location>
    <ligand>
        <name>[4Fe-4S] cluster</name>
        <dbReference type="ChEBI" id="CHEBI:49883"/>
    </ligand>
</feature>
<dbReference type="InterPro" id="IPR002792">
    <property type="entry name" value="TRAM_dom"/>
</dbReference>
<keyword evidence="1 11" id="KW-0004">4Fe-4S</keyword>
<name>A0A7Y0Q5Q1_9GAMM</name>
<feature type="active site" description="Nucleophile" evidence="11 12">
    <location>
        <position position="400"/>
    </location>
</feature>
<dbReference type="PROSITE" id="PS50926">
    <property type="entry name" value="TRAM"/>
    <property type="match status" value="1"/>
</dbReference>
<evidence type="ECO:0000256" key="5">
    <source>
        <dbReference type="ARBA" id="ARBA00022691"/>
    </source>
</evidence>
<feature type="binding site" evidence="11 12">
    <location>
        <position position="276"/>
    </location>
    <ligand>
        <name>S-adenosyl-L-methionine</name>
        <dbReference type="ChEBI" id="CHEBI:59789"/>
    </ligand>
</feature>
<dbReference type="InterPro" id="IPR029063">
    <property type="entry name" value="SAM-dependent_MTases_sf"/>
</dbReference>
<evidence type="ECO:0000256" key="7">
    <source>
        <dbReference type="ARBA" id="ARBA00023004"/>
    </source>
</evidence>
<evidence type="ECO:0000256" key="11">
    <source>
        <dbReference type="HAMAP-Rule" id="MF_01010"/>
    </source>
</evidence>
<keyword evidence="6 11" id="KW-0479">Metal-binding</keyword>
<keyword evidence="15" id="KW-1185">Reference proteome</keyword>
<dbReference type="CDD" id="cd02440">
    <property type="entry name" value="AdoMet_MTases"/>
    <property type="match status" value="1"/>
</dbReference>
<keyword evidence="5 11" id="KW-0949">S-adenosyl-L-methionine</keyword>
<dbReference type="RefSeq" id="WP_169073313.1">
    <property type="nucleotide sequence ID" value="NZ_JABBXH010000001.1"/>
</dbReference>
<feature type="domain" description="TRAM" evidence="13">
    <location>
        <begin position="16"/>
        <end position="74"/>
    </location>
</feature>
<dbReference type="NCBIfam" id="NF009639">
    <property type="entry name" value="PRK13168.1"/>
    <property type="match status" value="1"/>
</dbReference>
<keyword evidence="4 11" id="KW-0808">Transferase</keyword>
<dbReference type="Pfam" id="PF05958">
    <property type="entry name" value="tRNA_U5-meth_tr"/>
    <property type="match status" value="1"/>
</dbReference>
<dbReference type="EC" id="2.1.1.190" evidence="11"/>
<feature type="binding site" evidence="11">
    <location>
        <position position="96"/>
    </location>
    <ligand>
        <name>[4Fe-4S] cluster</name>
        <dbReference type="ChEBI" id="CHEBI:49883"/>
    </ligand>
</feature>
<comment type="catalytic activity">
    <reaction evidence="9 11">
        <text>uridine(1939) in 23S rRNA + S-adenosyl-L-methionine = 5-methyluridine(1939) in 23S rRNA + S-adenosyl-L-homocysteine + H(+)</text>
        <dbReference type="Rhea" id="RHEA:42908"/>
        <dbReference type="Rhea" id="RHEA-COMP:10278"/>
        <dbReference type="Rhea" id="RHEA-COMP:10279"/>
        <dbReference type="ChEBI" id="CHEBI:15378"/>
        <dbReference type="ChEBI" id="CHEBI:57856"/>
        <dbReference type="ChEBI" id="CHEBI:59789"/>
        <dbReference type="ChEBI" id="CHEBI:65315"/>
        <dbReference type="ChEBI" id="CHEBI:74447"/>
        <dbReference type="EC" id="2.1.1.190"/>
    </reaction>
</comment>
<evidence type="ECO:0000313" key="15">
    <source>
        <dbReference type="Proteomes" id="UP000568664"/>
    </source>
</evidence>
<dbReference type="PANTHER" id="PTHR11061">
    <property type="entry name" value="RNA M5U METHYLTRANSFERASE"/>
    <property type="match status" value="1"/>
</dbReference>
<dbReference type="Pfam" id="PF01938">
    <property type="entry name" value="TRAM"/>
    <property type="match status" value="1"/>
</dbReference>
<evidence type="ECO:0000256" key="6">
    <source>
        <dbReference type="ARBA" id="ARBA00022723"/>
    </source>
</evidence>
<dbReference type="PANTHER" id="PTHR11061:SF49">
    <property type="entry name" value="23S RRNA (URACIL(1939)-C(5))-METHYLTRANSFERASE RLMD"/>
    <property type="match status" value="1"/>
</dbReference>
<dbReference type="GO" id="GO:0003723">
    <property type="term" value="F:RNA binding"/>
    <property type="evidence" value="ECO:0007669"/>
    <property type="project" value="InterPro"/>
</dbReference>
<dbReference type="SUPFAM" id="SSF53335">
    <property type="entry name" value="S-adenosyl-L-methionine-dependent methyltransferases"/>
    <property type="match status" value="1"/>
</dbReference>
<dbReference type="InterPro" id="IPR010280">
    <property type="entry name" value="U5_MeTrfase_fam"/>
</dbReference>
<evidence type="ECO:0000256" key="12">
    <source>
        <dbReference type="PROSITE-ProRule" id="PRU01024"/>
    </source>
</evidence>
<evidence type="ECO:0000256" key="3">
    <source>
        <dbReference type="ARBA" id="ARBA00022603"/>
    </source>
</evidence>
<keyword evidence="2 11" id="KW-0698">rRNA processing</keyword>
<keyword evidence="3 11" id="KW-0489">Methyltransferase</keyword>
<feature type="binding site" evidence="11 12">
    <location>
        <position position="326"/>
    </location>
    <ligand>
        <name>S-adenosyl-L-methionine</name>
        <dbReference type="ChEBI" id="CHEBI:59789"/>
    </ligand>
</feature>
<dbReference type="Gene3D" id="2.40.50.1070">
    <property type="match status" value="1"/>
</dbReference>
<feature type="binding site" evidence="11">
    <location>
        <position position="353"/>
    </location>
    <ligand>
        <name>S-adenosyl-L-methionine</name>
        <dbReference type="ChEBI" id="CHEBI:59789"/>
    </ligand>
</feature>
<dbReference type="InterPro" id="IPR001566">
    <property type="entry name" value="23S_rRNA_MeTrfase_RlmD"/>
</dbReference>
<dbReference type="PROSITE" id="PS51687">
    <property type="entry name" value="SAM_MT_RNA_M5U"/>
    <property type="match status" value="1"/>
</dbReference>
<comment type="function">
    <text evidence="10 11">Catalyzes the formation of 5-methyl-uridine at position 1939 (m5U1939) in 23S rRNA.</text>
</comment>
<proteinExistence type="inferred from homology"/>
<dbReference type="FunFam" id="3.40.50.150:FF:000009">
    <property type="entry name" value="23S rRNA (Uracil(1939)-C(5))-methyltransferase RlmD"/>
    <property type="match status" value="1"/>
</dbReference>
<evidence type="ECO:0000256" key="8">
    <source>
        <dbReference type="ARBA" id="ARBA00023014"/>
    </source>
</evidence>
<feature type="binding site" evidence="11 12">
    <location>
        <position position="305"/>
    </location>
    <ligand>
        <name>S-adenosyl-L-methionine</name>
        <dbReference type="ChEBI" id="CHEBI:59789"/>
    </ligand>
</feature>
<feature type="binding site" evidence="11">
    <location>
        <position position="93"/>
    </location>
    <ligand>
        <name>[4Fe-4S] cluster</name>
        <dbReference type="ChEBI" id="CHEBI:49883"/>
    </ligand>
</feature>
<comment type="caution">
    <text evidence="14">The sequence shown here is derived from an EMBL/GenBank/DDBJ whole genome shotgun (WGS) entry which is preliminary data.</text>
</comment>
<sequence length="442" mass="49321">MAKIYKAAKNAKPAVKSLVGKTINITIERLDLNGVGVGRYQKKSVFVANTLIGEQVATKVVEQKSKFIKGQPIKINQLSELREKPRCEHYYQCGGCELQHLSHQGQLSFKQRKVDELFGREGIDKLPWLSVVSEDIWHYRRKARIGVQYNKLGEAIVGFRRKDTNTLTPIKTCPVLDNSLVEIFSDLNNVISQLELPNAIGHIEVIAGERPSLVVRQLLKLTEHVKQVWQNAADKNNWQVSFDTGKSIVALNEQLPEMSYALGDIDVKFTASDFIQVNASVNQAMIKQAIEWLTLTEDDTVLDLFCGLGNFSLPMAQHAKHVVGVEGVEAMVQSAGENAAHNGITNAQFYQLDLNSNWQNQAWSNVPFNKVLLDPARAGAFEACQQLLQFSPEKILYVSCEPASLARDAKALVSAGYQIKKIGLIDMFSQTKHVETMVLFAK</sequence>
<evidence type="ECO:0000256" key="4">
    <source>
        <dbReference type="ARBA" id="ARBA00022679"/>
    </source>
</evidence>
<dbReference type="AlphaFoldDB" id="A0A7Y0Q5Q1"/>